<reference evidence="2" key="1">
    <citation type="journal article" date="2022" name="Mol. Ecol. Resour.">
        <title>The genomes of chicory, endive, great burdock and yacon provide insights into Asteraceae palaeo-polyploidization history and plant inulin production.</title>
        <authorList>
            <person name="Fan W."/>
            <person name="Wang S."/>
            <person name="Wang H."/>
            <person name="Wang A."/>
            <person name="Jiang F."/>
            <person name="Liu H."/>
            <person name="Zhao H."/>
            <person name="Xu D."/>
            <person name="Zhang Y."/>
        </authorList>
    </citation>
    <scope>NUCLEOTIDE SEQUENCE [LARGE SCALE GENOMIC DNA]</scope>
    <source>
        <strain evidence="2">cv. Niubang</strain>
    </source>
</reference>
<keyword evidence="2" id="KW-1185">Reference proteome</keyword>
<sequence>MSARKSLPQEIIEAILRRLPAKSLGRFKFVSKPWRSLISNPEFIKTHLHLNNHHKINKLIIVSNMKSLYSVNINEVLQYLNSNDLSATGKELSFRPPSIRWEKILGSCNGLVLAKDEDGTIFLLNPTTQEISELLVFPSALPLGESFVMYGFGYDSSSDDYKVVSISFWDTDNEHNPNCTDMFVSVYSLRNNSWKKVHNSPYDHAVGHLLSGVLINENLHWLTQRIPSYSSTIVAFSLAKEEFNEIELPASIDNNKTAVFNKLVVLGEKLAIFGNQVGNDLWLMEEYDVGESWTNVSIDGVEIDPVKPVCLVDGSNRDIVLGDEDGVIVYNLDDRRCKNVWVLGAPIAFAVGGTYHESLVSPKFITTPP</sequence>
<gene>
    <name evidence="1" type="ORF">L6452_40434</name>
</gene>
<protein>
    <submittedName>
        <fullName evidence="1">Uncharacterized protein</fullName>
    </submittedName>
</protein>
<proteinExistence type="predicted"/>
<reference evidence="1 2" key="2">
    <citation type="journal article" date="2022" name="Mol. Ecol. Resour.">
        <title>The genomes of chicory, endive, great burdock and yacon provide insights into Asteraceae paleo-polyploidization history and plant inulin production.</title>
        <authorList>
            <person name="Fan W."/>
            <person name="Wang S."/>
            <person name="Wang H."/>
            <person name="Wang A."/>
            <person name="Jiang F."/>
            <person name="Liu H."/>
            <person name="Zhao H."/>
            <person name="Xu D."/>
            <person name="Zhang Y."/>
        </authorList>
    </citation>
    <scope>NUCLEOTIDE SEQUENCE [LARGE SCALE GENOMIC DNA]</scope>
    <source>
        <strain evidence="2">cv. Niubang</strain>
    </source>
</reference>
<comment type="caution">
    <text evidence="1">The sequence shown here is derived from an EMBL/GenBank/DDBJ whole genome shotgun (WGS) entry which is preliminary data.</text>
</comment>
<evidence type="ECO:0000313" key="1">
    <source>
        <dbReference type="EMBL" id="KAI3669207.1"/>
    </source>
</evidence>
<dbReference type="EMBL" id="CM042062">
    <property type="protein sequence ID" value="KAI3669207.1"/>
    <property type="molecule type" value="Genomic_DNA"/>
</dbReference>
<organism evidence="1 2">
    <name type="scientific">Arctium lappa</name>
    <name type="common">Greater burdock</name>
    <name type="synonym">Lappa major</name>
    <dbReference type="NCBI Taxonomy" id="4217"/>
    <lineage>
        <taxon>Eukaryota</taxon>
        <taxon>Viridiplantae</taxon>
        <taxon>Streptophyta</taxon>
        <taxon>Embryophyta</taxon>
        <taxon>Tracheophyta</taxon>
        <taxon>Spermatophyta</taxon>
        <taxon>Magnoliopsida</taxon>
        <taxon>eudicotyledons</taxon>
        <taxon>Gunneridae</taxon>
        <taxon>Pentapetalae</taxon>
        <taxon>asterids</taxon>
        <taxon>campanulids</taxon>
        <taxon>Asterales</taxon>
        <taxon>Asteraceae</taxon>
        <taxon>Carduoideae</taxon>
        <taxon>Cardueae</taxon>
        <taxon>Arctiinae</taxon>
        <taxon>Arctium</taxon>
    </lineage>
</organism>
<accession>A0ACB8XMG8</accession>
<name>A0ACB8XMG8_ARCLA</name>
<evidence type="ECO:0000313" key="2">
    <source>
        <dbReference type="Proteomes" id="UP001055879"/>
    </source>
</evidence>
<dbReference type="Proteomes" id="UP001055879">
    <property type="component" value="Linkage Group LG16"/>
</dbReference>